<accession>T1CHD1</accession>
<gene>
    <name evidence="1" type="ORF">PORCRE_976</name>
</gene>
<evidence type="ECO:0000313" key="1">
    <source>
        <dbReference type="EMBL" id="GAD05276.1"/>
    </source>
</evidence>
<proteinExistence type="predicted"/>
<dbReference type="EMBL" id="BAOU01000024">
    <property type="protein sequence ID" value="GAD05276.1"/>
    <property type="molecule type" value="Genomic_DNA"/>
</dbReference>
<comment type="caution">
    <text evidence="1">The sequence shown here is derived from an EMBL/GenBank/DDBJ whole genome shotgun (WGS) entry which is preliminary data.</text>
</comment>
<reference evidence="1 2" key="2">
    <citation type="journal article" date="2013" name="Genome Announc.">
        <title>Draft Genome Sequences of Porphyromonas crevioricanis JCM 15906T and Porphyromonas cansulci JCM 13913T Isolated from a Canine Oral Cavity.</title>
        <authorList>
            <person name="Sakamoto M."/>
            <person name="Tanaka N."/>
            <person name="Shiwa Y."/>
            <person name="Yoshikawa H."/>
            <person name="Ohkuma M."/>
        </authorList>
    </citation>
    <scope>NUCLEOTIDE SEQUENCE [LARGE SCALE GENOMIC DNA]</scope>
    <source>
        <strain evidence="1 2">JCM 15906</strain>
    </source>
</reference>
<organism evidence="1 2">
    <name type="scientific">Porphyromonas crevioricanis JCM 15906</name>
    <dbReference type="NCBI Taxonomy" id="1305617"/>
    <lineage>
        <taxon>Bacteria</taxon>
        <taxon>Pseudomonadati</taxon>
        <taxon>Bacteroidota</taxon>
        <taxon>Bacteroidia</taxon>
        <taxon>Bacteroidales</taxon>
        <taxon>Porphyromonadaceae</taxon>
        <taxon>Porphyromonas</taxon>
    </lineage>
</organism>
<evidence type="ECO:0000313" key="2">
    <source>
        <dbReference type="Proteomes" id="UP000018031"/>
    </source>
</evidence>
<dbReference type="AlphaFoldDB" id="T1CHD1"/>
<dbReference type="Proteomes" id="UP000018031">
    <property type="component" value="Unassembled WGS sequence"/>
</dbReference>
<protein>
    <submittedName>
        <fullName evidence="1">Uncharacterized protein</fullName>
    </submittedName>
</protein>
<name>T1CHD1_9PORP</name>
<sequence>MEVRRGGGRCFPIDFPLSVSPCLFRACEIEAISLLQVGLRSVISSHRIWRAARMFVSLREI</sequence>
<reference evidence="2" key="1">
    <citation type="journal article" date="2013" name="Genome">
        <title>Draft Genome Sequences of Porphyromonas crevioricanis JCM 15906T and Porphyromonas cansulci JCM 13913T Isolated from a Canine Oral Cavity.</title>
        <authorList>
            <person name="Sakamoto M."/>
            <person name="Tanaka N."/>
            <person name="Shiwa Y."/>
            <person name="Yoshikawa H."/>
            <person name="Ohkuma M."/>
        </authorList>
    </citation>
    <scope>NUCLEOTIDE SEQUENCE [LARGE SCALE GENOMIC DNA]</scope>
    <source>
        <strain evidence="2">JCM 15906</strain>
    </source>
</reference>